<dbReference type="GO" id="GO:0006400">
    <property type="term" value="P:tRNA modification"/>
    <property type="evidence" value="ECO:0007669"/>
    <property type="project" value="UniProtKB-UniRule"/>
</dbReference>
<proteinExistence type="inferred from homology"/>
<evidence type="ECO:0000256" key="8">
    <source>
        <dbReference type="HAMAP-Rule" id="MF_01161"/>
    </source>
</evidence>
<comment type="subcellular location">
    <subcellularLocation>
        <location evidence="1 8">Cytoplasm</location>
    </subcellularLocation>
</comment>
<evidence type="ECO:0000256" key="7">
    <source>
        <dbReference type="ARBA" id="ARBA00048539"/>
    </source>
</evidence>
<comment type="caution">
    <text evidence="8">Lacks conserved residue(s) required for the propagation of feature annotation.</text>
</comment>
<dbReference type="GO" id="GO:0032267">
    <property type="term" value="F:tRNA(Ile)-lysidine synthase activity"/>
    <property type="evidence" value="ECO:0007669"/>
    <property type="project" value="UniProtKB-EC"/>
</dbReference>
<comment type="catalytic activity">
    <reaction evidence="7 8">
        <text>cytidine(34) in tRNA(Ile2) + L-lysine + ATP = lysidine(34) in tRNA(Ile2) + AMP + diphosphate + H(+)</text>
        <dbReference type="Rhea" id="RHEA:43744"/>
        <dbReference type="Rhea" id="RHEA-COMP:10625"/>
        <dbReference type="Rhea" id="RHEA-COMP:10670"/>
        <dbReference type="ChEBI" id="CHEBI:15378"/>
        <dbReference type="ChEBI" id="CHEBI:30616"/>
        <dbReference type="ChEBI" id="CHEBI:32551"/>
        <dbReference type="ChEBI" id="CHEBI:33019"/>
        <dbReference type="ChEBI" id="CHEBI:82748"/>
        <dbReference type="ChEBI" id="CHEBI:83665"/>
        <dbReference type="ChEBI" id="CHEBI:456215"/>
        <dbReference type="EC" id="6.3.4.19"/>
    </reaction>
</comment>
<dbReference type="Proteomes" id="UP000183245">
    <property type="component" value="Unassembled WGS sequence"/>
</dbReference>
<keyword evidence="5" id="KW-0547">Nucleotide-binding</keyword>
<keyword evidence="6" id="KW-0067">ATP-binding</keyword>
<organism evidence="10 11">
    <name type="scientific">Candidatus Wirthbacteria bacterium CG2_30_54_11</name>
    <dbReference type="NCBI Taxonomy" id="1817892"/>
    <lineage>
        <taxon>Bacteria</taxon>
        <taxon>Candidatus Wirthbacteria</taxon>
    </lineage>
</organism>
<dbReference type="InterPro" id="IPR012094">
    <property type="entry name" value="tRNA_Ile_lys_synt"/>
</dbReference>
<accession>A0A1J5IYQ1</accession>
<dbReference type="GO" id="GO:0005737">
    <property type="term" value="C:cytoplasm"/>
    <property type="evidence" value="ECO:0007669"/>
    <property type="project" value="UniProtKB-SubCell"/>
</dbReference>
<dbReference type="NCBIfam" id="TIGR02433">
    <property type="entry name" value="lysidine_TilS_C"/>
    <property type="match status" value="1"/>
</dbReference>
<evidence type="ECO:0000256" key="2">
    <source>
        <dbReference type="ARBA" id="ARBA00022490"/>
    </source>
</evidence>
<dbReference type="InterPro" id="IPR012795">
    <property type="entry name" value="tRNA_Ile_lys_synt_N"/>
</dbReference>
<evidence type="ECO:0000256" key="5">
    <source>
        <dbReference type="ARBA" id="ARBA00022741"/>
    </source>
</evidence>
<reference evidence="10 11" key="1">
    <citation type="journal article" date="2016" name="Environ. Microbiol.">
        <title>Genomic resolution of a cold subsurface aquifer community provides metabolic insights for novel microbes adapted to high CO concentrations.</title>
        <authorList>
            <person name="Probst A.J."/>
            <person name="Castelle C.J."/>
            <person name="Singh A."/>
            <person name="Brown C.T."/>
            <person name="Anantharaman K."/>
            <person name="Sharon I."/>
            <person name="Hug L.A."/>
            <person name="Burstein D."/>
            <person name="Emerson J.B."/>
            <person name="Thomas B.C."/>
            <person name="Banfield J.F."/>
        </authorList>
    </citation>
    <scope>NUCLEOTIDE SEQUENCE [LARGE SCALE GENOMIC DNA]</scope>
    <source>
        <strain evidence="10">CG2_30_54_11</strain>
    </source>
</reference>
<dbReference type="HAMAP" id="MF_01161">
    <property type="entry name" value="tRNA_Ile_lys_synt"/>
    <property type="match status" value="1"/>
</dbReference>
<comment type="similarity">
    <text evidence="8">Belongs to the tRNA(Ile)-lysidine synthase family.</text>
</comment>
<keyword evidence="4 8" id="KW-0819">tRNA processing</keyword>
<dbReference type="CDD" id="cd01992">
    <property type="entry name" value="TilS_N"/>
    <property type="match status" value="1"/>
</dbReference>
<dbReference type="EMBL" id="MNZT01000057">
    <property type="protein sequence ID" value="OIP97406.1"/>
    <property type="molecule type" value="Genomic_DNA"/>
</dbReference>
<dbReference type="EC" id="6.3.4.19" evidence="8"/>
<evidence type="ECO:0000256" key="1">
    <source>
        <dbReference type="ARBA" id="ARBA00004496"/>
    </source>
</evidence>
<evidence type="ECO:0000313" key="11">
    <source>
        <dbReference type="Proteomes" id="UP000183245"/>
    </source>
</evidence>
<feature type="domain" description="Lysidine-tRNA(Ile) synthetase C-terminal" evidence="9">
    <location>
        <begin position="360"/>
        <end position="435"/>
    </location>
</feature>
<dbReference type="InterPro" id="IPR011063">
    <property type="entry name" value="TilS/TtcA_N"/>
</dbReference>
<dbReference type="NCBIfam" id="TIGR02432">
    <property type="entry name" value="lysidine_TilS_N"/>
    <property type="match status" value="1"/>
</dbReference>
<dbReference type="SUPFAM" id="SSF52402">
    <property type="entry name" value="Adenine nucleotide alpha hydrolases-like"/>
    <property type="match status" value="1"/>
</dbReference>
<keyword evidence="3 8" id="KW-0436">Ligase</keyword>
<dbReference type="GO" id="GO:0005524">
    <property type="term" value="F:ATP binding"/>
    <property type="evidence" value="ECO:0007669"/>
    <property type="project" value="UniProtKB-KW"/>
</dbReference>
<evidence type="ECO:0000256" key="6">
    <source>
        <dbReference type="ARBA" id="ARBA00022840"/>
    </source>
</evidence>
<gene>
    <name evidence="8" type="primary">tilS</name>
    <name evidence="10" type="ORF">AUK40_03300</name>
</gene>
<dbReference type="InterPro" id="IPR012796">
    <property type="entry name" value="Lysidine-tRNA-synth_C"/>
</dbReference>
<keyword evidence="2 8" id="KW-0963">Cytoplasm</keyword>
<evidence type="ECO:0000256" key="3">
    <source>
        <dbReference type="ARBA" id="ARBA00022598"/>
    </source>
</evidence>
<name>A0A1J5IYQ1_9BACT</name>
<dbReference type="InterPro" id="IPR014729">
    <property type="entry name" value="Rossmann-like_a/b/a_fold"/>
</dbReference>
<dbReference type="Gene3D" id="3.40.50.620">
    <property type="entry name" value="HUPs"/>
    <property type="match status" value="1"/>
</dbReference>
<dbReference type="PANTHER" id="PTHR43033:SF1">
    <property type="entry name" value="TRNA(ILE)-LYSIDINE SYNTHASE-RELATED"/>
    <property type="match status" value="1"/>
</dbReference>
<evidence type="ECO:0000256" key="4">
    <source>
        <dbReference type="ARBA" id="ARBA00022694"/>
    </source>
</evidence>
<dbReference type="SUPFAM" id="SSF56037">
    <property type="entry name" value="PheT/TilS domain"/>
    <property type="match status" value="1"/>
</dbReference>
<comment type="caution">
    <text evidence="10">The sequence shown here is derived from an EMBL/GenBank/DDBJ whole genome shotgun (WGS) entry which is preliminary data.</text>
</comment>
<evidence type="ECO:0000259" key="9">
    <source>
        <dbReference type="SMART" id="SM00977"/>
    </source>
</evidence>
<dbReference type="STRING" id="1817892.AUK40_03300"/>
<dbReference type="Pfam" id="PF11734">
    <property type="entry name" value="TilS_C"/>
    <property type="match status" value="1"/>
</dbReference>
<comment type="function">
    <text evidence="8">Ligates lysine onto the cytidine present at position 34 of the AUA codon-specific tRNA(Ile) that contains the anticodon CAU, in an ATP-dependent manner. Cytidine is converted to lysidine, thus changing the amino acid specificity of the tRNA from methionine to isoleucine.</text>
</comment>
<dbReference type="Pfam" id="PF01171">
    <property type="entry name" value="ATP_bind_3"/>
    <property type="match status" value="1"/>
</dbReference>
<dbReference type="SMART" id="SM00977">
    <property type="entry name" value="TilS_C"/>
    <property type="match status" value="1"/>
</dbReference>
<protein>
    <recommendedName>
        <fullName evidence="8">tRNA(Ile)-lysidine synthase</fullName>
        <ecNumber evidence="8">6.3.4.19</ecNumber>
    </recommendedName>
    <alternativeName>
        <fullName evidence="8">tRNA(Ile)-2-lysyl-cytidine synthase</fullName>
    </alternativeName>
    <alternativeName>
        <fullName evidence="8">tRNA(Ile)-lysidine synthetase</fullName>
    </alternativeName>
</protein>
<dbReference type="AlphaFoldDB" id="A0A1J5IYQ1"/>
<dbReference type="PANTHER" id="PTHR43033">
    <property type="entry name" value="TRNA(ILE)-LYSIDINE SYNTHASE-RELATED"/>
    <property type="match status" value="1"/>
</dbReference>
<sequence>MCLLHVLASLRVELGLELAVAHLNHGFRGEEADSDQELVESTARELGIPFHTRTVDIVRLAKEWKTGVEDAGRRARHEFFAEIMKRGSLHALALAHTADDQAETILMHVVRGSGLAGLRGMQPVEQLRVSARYFPLLVLRPLLQTSKKKLLEYNQTHEVRSHEDYTNADSTYTRNRLRSQVMPVLASINPEVSRSLARLGFLASRYAQLARTQADRFLEAKSRQGKRIMSQSDFAALPEVVQWEVVRSIWAGKRVGDAEIGMDHVLRAAAWLGSARTGQILELPGFVRLIVRAGWVHGVRDPDPMDILARVPLNLPGKTPWGTGWIETDSMPVNDFLTRPKSTQEAGEGWIDAGRSGTSLYLRAYRPGDLIIPLGMQGKKKLQDLFTDEKIPREDRRATPLVVNELNEIVYVAGIRIAETFKVTDATTTVVHISWIRSLRQAQGGRDIER</sequence>
<evidence type="ECO:0000313" key="10">
    <source>
        <dbReference type="EMBL" id="OIP97406.1"/>
    </source>
</evidence>